<dbReference type="Pfam" id="PF01551">
    <property type="entry name" value="Peptidase_M23"/>
    <property type="match status" value="1"/>
</dbReference>
<dbReference type="PANTHER" id="PTHR21666:SF289">
    <property type="entry name" value="L-ALA--D-GLU ENDOPEPTIDASE"/>
    <property type="match status" value="1"/>
</dbReference>
<evidence type="ECO:0000259" key="3">
    <source>
        <dbReference type="Pfam" id="PF01551"/>
    </source>
</evidence>
<dbReference type="AlphaFoldDB" id="A0A1B9F6C8"/>
<dbReference type="OrthoDB" id="9765786at2"/>
<gene>
    <name evidence="4" type="ORF">DBT_1112</name>
</gene>
<dbReference type="SUPFAM" id="SSF51261">
    <property type="entry name" value="Duplicated hybrid motif"/>
    <property type="match status" value="1"/>
</dbReference>
<reference evidence="4 5" key="1">
    <citation type="submission" date="2016-06" db="EMBL/GenBank/DDBJ databases">
        <title>Respiratory ammonification of nitrate coupled to the oxidation of elemental sulfur in deep-sea autotrophic thermophilic bacteria.</title>
        <authorList>
            <person name="Slobodkina G.B."/>
            <person name="Mardanov A.V."/>
            <person name="Ravin N.V."/>
            <person name="Frolova A.A."/>
            <person name="Viryasiv M.B."/>
            <person name="Chernyh N.A."/>
            <person name="Bonch-Osmolovskaya E.A."/>
            <person name="Slobodkin A.I."/>
        </authorList>
    </citation>
    <scope>NUCLEOTIDE SEQUENCE [LARGE SCALE GENOMIC DNA]</scope>
    <source>
        <strain evidence="4 5">S69</strain>
    </source>
</reference>
<dbReference type="Gene3D" id="2.70.70.10">
    <property type="entry name" value="Glucose Permease (Domain IIA)"/>
    <property type="match status" value="1"/>
</dbReference>
<name>A0A1B9F6C8_9BACT</name>
<feature type="transmembrane region" description="Helical" evidence="2">
    <location>
        <begin position="7"/>
        <end position="28"/>
    </location>
</feature>
<feature type="domain" description="M23ase beta-sheet core" evidence="3">
    <location>
        <begin position="334"/>
        <end position="428"/>
    </location>
</feature>
<organism evidence="4 5">
    <name type="scientific">Dissulfuribacter thermophilus</name>
    <dbReference type="NCBI Taxonomy" id="1156395"/>
    <lineage>
        <taxon>Bacteria</taxon>
        <taxon>Pseudomonadati</taxon>
        <taxon>Thermodesulfobacteriota</taxon>
        <taxon>Dissulfuribacteria</taxon>
        <taxon>Dissulfuribacterales</taxon>
        <taxon>Dissulfuribacteraceae</taxon>
        <taxon>Dissulfuribacter</taxon>
    </lineage>
</organism>
<evidence type="ECO:0000256" key="1">
    <source>
        <dbReference type="ARBA" id="ARBA00022729"/>
    </source>
</evidence>
<evidence type="ECO:0000313" key="4">
    <source>
        <dbReference type="EMBL" id="OCC15365.1"/>
    </source>
</evidence>
<keyword evidence="2" id="KW-0812">Transmembrane</keyword>
<keyword evidence="5" id="KW-1185">Reference proteome</keyword>
<keyword evidence="2" id="KW-0472">Membrane</keyword>
<keyword evidence="1" id="KW-0732">Signal</keyword>
<dbReference type="EMBL" id="MAGO01000005">
    <property type="protein sequence ID" value="OCC15365.1"/>
    <property type="molecule type" value="Genomic_DNA"/>
</dbReference>
<dbReference type="InterPro" id="IPR016047">
    <property type="entry name" value="M23ase_b-sheet_dom"/>
</dbReference>
<sequence length="445" mass="49249">MKRIFYTIVFILILSVLGVIGYFGSIVLEGDSPQITINSPTKYLSKNSPIIITAKDSKAGLRSISISIVQGDNQIQLGQKVFPIDRWWEGSSVKETTVSWNVDPKALNLKEGPSTLVVVARDASFRSEFKGNAITVKKEIIIDTTPPRISVLSRVHNVRIGGSGLVTFKVNEPVKKAGVLVGNHFFKPFNREKDNTYSCLFAVPALAPKSQQGIFLIAIDMAGNEQKRGFYYDLLPFRPVKDTIRISENFLRRKMPEFSQLIGQDSKDLLSVFLKVNNDLRKQNNDRLLSFCQKVSGPPMWKNGFKALPNAAKRAGFADERHYYYRGKEIDQANHMGIDLASIKNAPVPAANSGTVVFAGDLGIYGNTVIIDHGAGLYTSYSHLGDMTVSPGEVVDKGYIIGKTDTTGLAGGDHLHFATIVQGVFVNPLEWLDARWIKDHIDKNM</sequence>
<dbReference type="PATRIC" id="fig|1156395.6.peg.1127"/>
<dbReference type="GO" id="GO:0004222">
    <property type="term" value="F:metalloendopeptidase activity"/>
    <property type="evidence" value="ECO:0007669"/>
    <property type="project" value="TreeGrafter"/>
</dbReference>
<dbReference type="InterPro" id="IPR050570">
    <property type="entry name" value="Cell_wall_metabolism_enzyme"/>
</dbReference>
<evidence type="ECO:0000256" key="2">
    <source>
        <dbReference type="SAM" id="Phobius"/>
    </source>
</evidence>
<protein>
    <submittedName>
        <fullName evidence="4">Membrane protein</fullName>
    </submittedName>
</protein>
<dbReference type="RefSeq" id="WP_067617332.1">
    <property type="nucleotide sequence ID" value="NZ_MAGO01000005.1"/>
</dbReference>
<dbReference type="InterPro" id="IPR011055">
    <property type="entry name" value="Dup_hybrid_motif"/>
</dbReference>
<dbReference type="Proteomes" id="UP000093080">
    <property type="component" value="Unassembled WGS sequence"/>
</dbReference>
<proteinExistence type="predicted"/>
<dbReference type="STRING" id="1156395.DBT_1112"/>
<dbReference type="PANTHER" id="PTHR21666">
    <property type="entry name" value="PEPTIDASE-RELATED"/>
    <property type="match status" value="1"/>
</dbReference>
<comment type="caution">
    <text evidence="4">The sequence shown here is derived from an EMBL/GenBank/DDBJ whole genome shotgun (WGS) entry which is preliminary data.</text>
</comment>
<evidence type="ECO:0000313" key="5">
    <source>
        <dbReference type="Proteomes" id="UP000093080"/>
    </source>
</evidence>
<accession>A0A1B9F6C8</accession>
<keyword evidence="2" id="KW-1133">Transmembrane helix</keyword>
<dbReference type="CDD" id="cd12797">
    <property type="entry name" value="M23_peptidase"/>
    <property type="match status" value="1"/>
</dbReference>